<dbReference type="EMBL" id="JBHTEE010000001">
    <property type="protein sequence ID" value="MFC7600062.1"/>
    <property type="molecule type" value="Genomic_DNA"/>
</dbReference>
<dbReference type="RefSeq" id="WP_343973415.1">
    <property type="nucleotide sequence ID" value="NZ_BAAAGK010000102.1"/>
</dbReference>
<comment type="caution">
    <text evidence="1">The sequence shown here is derived from an EMBL/GenBank/DDBJ whole genome shotgun (WGS) entry which is preliminary data.</text>
</comment>
<keyword evidence="2" id="KW-1185">Reference proteome</keyword>
<reference evidence="2" key="1">
    <citation type="journal article" date="2019" name="Int. J. Syst. Evol. Microbiol.">
        <title>The Global Catalogue of Microorganisms (GCM) 10K type strain sequencing project: providing services to taxonomists for standard genome sequencing and annotation.</title>
        <authorList>
            <consortium name="The Broad Institute Genomics Platform"/>
            <consortium name="The Broad Institute Genome Sequencing Center for Infectious Disease"/>
            <person name="Wu L."/>
            <person name="Ma J."/>
        </authorList>
    </citation>
    <scope>NUCLEOTIDE SEQUENCE [LARGE SCALE GENOMIC DNA]</scope>
    <source>
        <strain evidence="2">JCM 10083</strain>
    </source>
</reference>
<evidence type="ECO:0000313" key="1">
    <source>
        <dbReference type="EMBL" id="MFC7600062.1"/>
    </source>
</evidence>
<name>A0ABW2SW46_9ACTN</name>
<gene>
    <name evidence="1" type="ORF">ACFQVD_08070</name>
</gene>
<dbReference type="Proteomes" id="UP001596514">
    <property type="component" value="Unassembled WGS sequence"/>
</dbReference>
<sequence>MPVREHAILTSPHSRVTYVPANQTSAVVQGLNAITDVAMSPPSVATGPITLSG</sequence>
<proteinExistence type="predicted"/>
<organism evidence="1 2">
    <name type="scientific">Streptosporangium amethystogenes subsp. fukuiense</name>
    <dbReference type="NCBI Taxonomy" id="698418"/>
    <lineage>
        <taxon>Bacteria</taxon>
        <taxon>Bacillati</taxon>
        <taxon>Actinomycetota</taxon>
        <taxon>Actinomycetes</taxon>
        <taxon>Streptosporangiales</taxon>
        <taxon>Streptosporangiaceae</taxon>
        <taxon>Streptosporangium</taxon>
    </lineage>
</organism>
<evidence type="ECO:0000313" key="2">
    <source>
        <dbReference type="Proteomes" id="UP001596514"/>
    </source>
</evidence>
<protein>
    <submittedName>
        <fullName evidence="1">Uncharacterized protein</fullName>
    </submittedName>
</protein>
<accession>A0ABW2SW46</accession>